<reference evidence="2 3" key="1">
    <citation type="journal article" date="2014" name="PLoS Genet.">
        <title>Phylogenetically driven sequencing of extremely halophilic archaea reveals strategies for static and dynamic osmo-response.</title>
        <authorList>
            <person name="Becker E.A."/>
            <person name="Seitzer P.M."/>
            <person name="Tritt A."/>
            <person name="Larsen D."/>
            <person name="Krusor M."/>
            <person name="Yao A.I."/>
            <person name="Wu D."/>
            <person name="Madern D."/>
            <person name="Eisen J.A."/>
            <person name="Darling A.E."/>
            <person name="Facciotti M.T."/>
        </authorList>
    </citation>
    <scope>NUCLEOTIDE SEQUENCE [LARGE SCALE GENOMIC DNA]</scope>
    <source>
        <strain evidence="2 3">JCM 10989</strain>
    </source>
</reference>
<feature type="region of interest" description="Disordered" evidence="1">
    <location>
        <begin position="271"/>
        <end position="306"/>
    </location>
</feature>
<accession>L9ZQ62</accession>
<keyword evidence="3" id="KW-1185">Reference proteome</keyword>
<dbReference type="InterPro" id="IPR039065">
    <property type="entry name" value="AcoX-like"/>
</dbReference>
<dbReference type="PATRIC" id="fig|1227493.4.peg.3204"/>
<dbReference type="Pfam" id="PF01513">
    <property type="entry name" value="NAD_kinase"/>
    <property type="match status" value="1"/>
</dbReference>
<feature type="compositionally biased region" description="Basic and acidic residues" evidence="1">
    <location>
        <begin position="23"/>
        <end position="44"/>
    </location>
</feature>
<dbReference type="InterPro" id="IPR002504">
    <property type="entry name" value="NADK"/>
</dbReference>
<proteinExistence type="predicted"/>
<dbReference type="EMBL" id="AOIM01000039">
    <property type="protein sequence ID" value="ELY88221.1"/>
    <property type="molecule type" value="Genomic_DNA"/>
</dbReference>
<dbReference type="Pfam" id="PF20143">
    <property type="entry name" value="NAD_kinase_C"/>
    <property type="match status" value="1"/>
</dbReference>
<evidence type="ECO:0000313" key="3">
    <source>
        <dbReference type="Proteomes" id="UP000011519"/>
    </source>
</evidence>
<dbReference type="PANTHER" id="PTHR40697">
    <property type="entry name" value="ACETOIN CATABOLISM PROTEIN X"/>
    <property type="match status" value="1"/>
</dbReference>
<dbReference type="Proteomes" id="UP000011519">
    <property type="component" value="Unassembled WGS sequence"/>
</dbReference>
<feature type="region of interest" description="Disordered" evidence="1">
    <location>
        <begin position="20"/>
        <end position="44"/>
    </location>
</feature>
<keyword evidence="2" id="KW-0808">Transferase</keyword>
<evidence type="ECO:0000256" key="1">
    <source>
        <dbReference type="SAM" id="MobiDB-lite"/>
    </source>
</evidence>
<comment type="caution">
    <text evidence="2">The sequence shown here is derived from an EMBL/GenBank/DDBJ whole genome shotgun (WGS) entry which is preliminary data.</text>
</comment>
<dbReference type="SUPFAM" id="SSF111331">
    <property type="entry name" value="NAD kinase/diacylglycerol kinase-like"/>
    <property type="match status" value="1"/>
</dbReference>
<dbReference type="GO" id="GO:0003951">
    <property type="term" value="F:NAD+ kinase activity"/>
    <property type="evidence" value="ECO:0007669"/>
    <property type="project" value="InterPro"/>
</dbReference>
<protein>
    <submittedName>
        <fullName evidence="2">ATP-NAD/AcoX kinase</fullName>
    </submittedName>
</protein>
<dbReference type="RefSeq" id="WP_006654335.1">
    <property type="nucleotide sequence ID" value="NZ_AOIM01000039.1"/>
</dbReference>
<dbReference type="GO" id="GO:0006741">
    <property type="term" value="P:NADP+ biosynthetic process"/>
    <property type="evidence" value="ECO:0007669"/>
    <property type="project" value="InterPro"/>
</dbReference>
<keyword evidence="2" id="KW-0418">Kinase</keyword>
<dbReference type="OrthoDB" id="56451at2157"/>
<dbReference type="Gene3D" id="3.40.50.10330">
    <property type="entry name" value="Probable inorganic polyphosphate/atp-NAD kinase, domain 1"/>
    <property type="match status" value="1"/>
</dbReference>
<gene>
    <name evidence="2" type="ORF">C483_15951</name>
</gene>
<dbReference type="STRING" id="1227493.C483_15951"/>
<dbReference type="PIRSF" id="PIRSF016907">
    <property type="entry name" value="Kin_ATP-NAD"/>
    <property type="match status" value="1"/>
</dbReference>
<feature type="region of interest" description="Disordered" evidence="1">
    <location>
        <begin position="85"/>
        <end position="110"/>
    </location>
</feature>
<evidence type="ECO:0000313" key="2">
    <source>
        <dbReference type="EMBL" id="ELY88221.1"/>
    </source>
</evidence>
<organism evidence="2 3">
    <name type="scientific">Natrialba hulunbeirensis JCM 10989</name>
    <dbReference type="NCBI Taxonomy" id="1227493"/>
    <lineage>
        <taxon>Archaea</taxon>
        <taxon>Methanobacteriati</taxon>
        <taxon>Methanobacteriota</taxon>
        <taxon>Stenosarchaea group</taxon>
        <taxon>Halobacteria</taxon>
        <taxon>Halobacteriales</taxon>
        <taxon>Natrialbaceae</taxon>
        <taxon>Natrialba</taxon>
    </lineage>
</organism>
<dbReference type="AlphaFoldDB" id="L9ZQ62"/>
<sequence>MDALGVVVNPIAGMGGRVGLKGTDGKLTEARERGAEPRAPERAREALTSFSRHASDVPVYTAAGIMGEFAARDAGLEPRVVYDPRDESERAGESADTPPDPTVDPADAETTAADTRRAVRALLESGVDLVLLVGGDGTAVDVAGVLENEPDGQTPMLGVPAGVKIYSSVFAVTPRDAGRIAAEFERVESREVNDIDEEAYREGEVRSELKAVVPVPVAPDVQSSKQLSSGSVDALAAGFAREVEPGRTYVFGPGGTVGAIESELGIEPSPLGVDVWRAGSADSEGGGDRNTATDGEIDGDGNLDDGQLLATDAAEADILDVLESPVTVVVSPIGGQGVIFGRGNHQISPAVLEQVDEIVVVADEEKLAEIPALRVDTDDEAINEELRGWQRVRTGRFTTRLVKVV</sequence>
<name>L9ZQ62_9EURY</name>
<dbReference type="InterPro" id="IPR016064">
    <property type="entry name" value="NAD/diacylglycerol_kinase_sf"/>
</dbReference>
<dbReference type="PANTHER" id="PTHR40697:SF2">
    <property type="entry name" value="ATP-NAD KINASE-RELATED"/>
    <property type="match status" value="1"/>
</dbReference>
<dbReference type="InterPro" id="IPR017438">
    <property type="entry name" value="ATP-NAD_kinase_N"/>
</dbReference>
<dbReference type="InterPro" id="IPR011386">
    <property type="entry name" value="Put_ATP-NAD_kin"/>
</dbReference>